<dbReference type="Proteomes" id="UP000314982">
    <property type="component" value="Unassembled WGS sequence"/>
</dbReference>
<evidence type="ECO:0000256" key="2">
    <source>
        <dbReference type="SAM" id="MobiDB-lite"/>
    </source>
</evidence>
<evidence type="ECO:0000313" key="5">
    <source>
        <dbReference type="Proteomes" id="UP000314982"/>
    </source>
</evidence>
<feature type="domain" description="Fibronectin type-III" evidence="3">
    <location>
        <begin position="1"/>
        <end position="95"/>
    </location>
</feature>
<keyword evidence="1" id="KW-0393">Immunoglobulin domain</keyword>
<dbReference type="PANTHER" id="PTHR14340">
    <property type="entry name" value="MICROFIBRIL-ASSOCIATED GLYCOPROTEIN 3"/>
    <property type="match status" value="1"/>
</dbReference>
<dbReference type="SUPFAM" id="SSF49265">
    <property type="entry name" value="Fibronectin type III"/>
    <property type="match status" value="1"/>
</dbReference>
<dbReference type="PROSITE" id="PS50853">
    <property type="entry name" value="FN3"/>
    <property type="match status" value="2"/>
</dbReference>
<keyword evidence="5" id="KW-1185">Reference proteome</keyword>
<dbReference type="Ensembl" id="ENSHHUT00000041957.1">
    <property type="protein sequence ID" value="ENSHHUP00000040393.1"/>
    <property type="gene ID" value="ENSHHUG00000025000.1"/>
</dbReference>
<dbReference type="PANTHER" id="PTHR14340:SF13">
    <property type="entry name" value="TITIN"/>
    <property type="match status" value="1"/>
</dbReference>
<sequence>PVKNLKVVDTADGEVSLAWEEPESDGGSKIIAYVVERRDIKRKTWTLATDRADAPEYSVSGLQRDNNYLFRVCAHNRVGSGPTVETDEAVQAKNKFDVPEAPEDVVVGIVNRFGATVSWEKPKSDGGSEITSYIIEFRDRTSVSWEVAMIAKAQDRTATLTDVVENKEYIFRVKAENKAGIGKPSAATDPVKIMDPIGESR</sequence>
<dbReference type="InterPro" id="IPR003961">
    <property type="entry name" value="FN3_dom"/>
</dbReference>
<dbReference type="FunFam" id="2.60.40.10:FF:000127">
    <property type="entry name" value="titin isoform X1"/>
    <property type="match status" value="1"/>
</dbReference>
<proteinExistence type="predicted"/>
<feature type="region of interest" description="Disordered" evidence="2">
    <location>
        <begin position="182"/>
        <end position="201"/>
    </location>
</feature>
<feature type="domain" description="Fibronectin type-III" evidence="3">
    <location>
        <begin position="101"/>
        <end position="196"/>
    </location>
</feature>
<dbReference type="GeneTree" id="ENSGT01110000267173"/>
<dbReference type="CDD" id="cd00063">
    <property type="entry name" value="FN3"/>
    <property type="match status" value="2"/>
</dbReference>
<dbReference type="InterPro" id="IPR036116">
    <property type="entry name" value="FN3_sf"/>
</dbReference>
<reference evidence="5" key="1">
    <citation type="submission" date="2018-06" db="EMBL/GenBank/DDBJ databases">
        <title>Genome assembly of Danube salmon.</title>
        <authorList>
            <person name="Macqueen D.J."/>
            <person name="Gundappa M.K."/>
        </authorList>
    </citation>
    <scope>NUCLEOTIDE SEQUENCE [LARGE SCALE GENOMIC DNA]</scope>
</reference>
<evidence type="ECO:0000259" key="3">
    <source>
        <dbReference type="PROSITE" id="PS50853"/>
    </source>
</evidence>
<reference evidence="4" key="2">
    <citation type="submission" date="2025-08" db="UniProtKB">
        <authorList>
            <consortium name="Ensembl"/>
        </authorList>
    </citation>
    <scope>IDENTIFICATION</scope>
</reference>
<dbReference type="InterPro" id="IPR013783">
    <property type="entry name" value="Ig-like_fold"/>
</dbReference>
<protein>
    <recommendedName>
        <fullName evidence="3">Fibronectin type-III domain-containing protein</fullName>
    </recommendedName>
</protein>
<dbReference type="AlphaFoldDB" id="A0A4W5MRH7"/>
<dbReference type="GO" id="GO:0031430">
    <property type="term" value="C:M band"/>
    <property type="evidence" value="ECO:0007669"/>
    <property type="project" value="TreeGrafter"/>
</dbReference>
<name>A0A4W5MRH7_9TELE</name>
<dbReference type="GO" id="GO:0045214">
    <property type="term" value="P:sarcomere organization"/>
    <property type="evidence" value="ECO:0007669"/>
    <property type="project" value="TreeGrafter"/>
</dbReference>
<evidence type="ECO:0000313" key="4">
    <source>
        <dbReference type="Ensembl" id="ENSHHUP00000040393.1"/>
    </source>
</evidence>
<dbReference type="GO" id="GO:0048738">
    <property type="term" value="P:cardiac muscle tissue development"/>
    <property type="evidence" value="ECO:0007669"/>
    <property type="project" value="TreeGrafter"/>
</dbReference>
<dbReference type="Gene3D" id="2.60.40.10">
    <property type="entry name" value="Immunoglobulins"/>
    <property type="match status" value="2"/>
</dbReference>
<evidence type="ECO:0000256" key="1">
    <source>
        <dbReference type="ARBA" id="ARBA00023319"/>
    </source>
</evidence>
<dbReference type="GO" id="GO:0008307">
    <property type="term" value="F:structural constituent of muscle"/>
    <property type="evidence" value="ECO:0007669"/>
    <property type="project" value="TreeGrafter"/>
</dbReference>
<reference evidence="4" key="3">
    <citation type="submission" date="2025-09" db="UniProtKB">
        <authorList>
            <consortium name="Ensembl"/>
        </authorList>
    </citation>
    <scope>IDENTIFICATION</scope>
</reference>
<dbReference type="STRING" id="62062.ENSHHUP00000040393"/>
<organism evidence="4 5">
    <name type="scientific">Hucho hucho</name>
    <name type="common">huchen</name>
    <dbReference type="NCBI Taxonomy" id="62062"/>
    <lineage>
        <taxon>Eukaryota</taxon>
        <taxon>Metazoa</taxon>
        <taxon>Chordata</taxon>
        <taxon>Craniata</taxon>
        <taxon>Vertebrata</taxon>
        <taxon>Euteleostomi</taxon>
        <taxon>Actinopterygii</taxon>
        <taxon>Neopterygii</taxon>
        <taxon>Teleostei</taxon>
        <taxon>Protacanthopterygii</taxon>
        <taxon>Salmoniformes</taxon>
        <taxon>Salmonidae</taxon>
        <taxon>Salmoninae</taxon>
        <taxon>Hucho</taxon>
    </lineage>
</organism>
<accession>A0A4W5MRH7</accession>
<dbReference type="SMART" id="SM00060">
    <property type="entry name" value="FN3"/>
    <property type="match status" value="2"/>
</dbReference>
<dbReference type="PRINTS" id="PR00014">
    <property type="entry name" value="FNTYPEIII"/>
</dbReference>
<dbReference type="FunFam" id="2.60.40.10:FF:000811">
    <property type="entry name" value="Titin a"/>
    <property type="match status" value="1"/>
</dbReference>
<dbReference type="Pfam" id="PF00041">
    <property type="entry name" value="fn3"/>
    <property type="match status" value="2"/>
</dbReference>